<dbReference type="Proteomes" id="UP000566819">
    <property type="component" value="Unassembled WGS sequence"/>
</dbReference>
<dbReference type="EMBL" id="JAAMPI010000542">
    <property type="protein sequence ID" value="KAF4630514.1"/>
    <property type="molecule type" value="Genomic_DNA"/>
</dbReference>
<accession>A0A8H4RI33</accession>
<reference evidence="1 2" key="1">
    <citation type="submission" date="2020-03" db="EMBL/GenBank/DDBJ databases">
        <title>Draft Genome Sequence of Cudoniella acicularis.</title>
        <authorList>
            <person name="Buettner E."/>
            <person name="Kellner H."/>
        </authorList>
    </citation>
    <scope>NUCLEOTIDE SEQUENCE [LARGE SCALE GENOMIC DNA]</scope>
    <source>
        <strain evidence="1 2">DSM 108380</strain>
    </source>
</reference>
<sequence>MKNVCVPRFAVTEKQQLLSESISPWREFALVCEEVSAKATKSQCDRWGGNKNKALGDRSGMRNLMIMTGRVVHLPRTMASVLDCKAHLALYSATKRREDSAVEGLTVIQTSQSCIWNLFCRINRYRCFVGQERALEAPERSKGFEGVTMDVGDGMLEVMLDPPPKTVADGIHLGWRLALWRPAALPQNQVWLEPRPGSCCRRVAIATAVYGGKLKDLPRDETSWSSSTFPEHTFTFEILLPDLRLYI</sequence>
<comment type="caution">
    <text evidence="1">The sequence shown here is derived from an EMBL/GenBank/DDBJ whole genome shotgun (WGS) entry which is preliminary data.</text>
</comment>
<dbReference type="AlphaFoldDB" id="A0A8H4RI33"/>
<keyword evidence="2" id="KW-1185">Reference proteome</keyword>
<proteinExistence type="predicted"/>
<name>A0A8H4RI33_9HELO</name>
<gene>
    <name evidence="1" type="ORF">G7Y89_g7629</name>
</gene>
<protein>
    <submittedName>
        <fullName evidence="1">Uncharacterized protein</fullName>
    </submittedName>
</protein>
<evidence type="ECO:0000313" key="2">
    <source>
        <dbReference type="Proteomes" id="UP000566819"/>
    </source>
</evidence>
<evidence type="ECO:0000313" key="1">
    <source>
        <dbReference type="EMBL" id="KAF4630514.1"/>
    </source>
</evidence>
<organism evidence="1 2">
    <name type="scientific">Cudoniella acicularis</name>
    <dbReference type="NCBI Taxonomy" id="354080"/>
    <lineage>
        <taxon>Eukaryota</taxon>
        <taxon>Fungi</taxon>
        <taxon>Dikarya</taxon>
        <taxon>Ascomycota</taxon>
        <taxon>Pezizomycotina</taxon>
        <taxon>Leotiomycetes</taxon>
        <taxon>Helotiales</taxon>
        <taxon>Tricladiaceae</taxon>
        <taxon>Cudoniella</taxon>
    </lineage>
</organism>